<dbReference type="AlphaFoldDB" id="A0A0D0CJM3"/>
<keyword evidence="2" id="KW-0456">Lyase</keyword>
<evidence type="ECO:0000256" key="1">
    <source>
        <dbReference type="ARBA" id="ARBA00007946"/>
    </source>
</evidence>
<dbReference type="EMBL" id="KN834765">
    <property type="protein sequence ID" value="KIK62989.1"/>
    <property type="molecule type" value="Genomic_DNA"/>
</dbReference>
<dbReference type="InterPro" id="IPR024652">
    <property type="entry name" value="Trichodiene_synth"/>
</dbReference>
<dbReference type="InterPro" id="IPR008949">
    <property type="entry name" value="Isoprenoid_synthase_dom_sf"/>
</dbReference>
<dbReference type="HOGENOM" id="CLU_052212_0_2_1"/>
<evidence type="ECO:0008006" key="5">
    <source>
        <dbReference type="Google" id="ProtNLM"/>
    </source>
</evidence>
<dbReference type="SFLD" id="SFLDS00005">
    <property type="entry name" value="Isoprenoid_Synthase_Type_I"/>
    <property type="match status" value="1"/>
</dbReference>
<evidence type="ECO:0000313" key="4">
    <source>
        <dbReference type="Proteomes" id="UP000053593"/>
    </source>
</evidence>
<name>A0A0D0CJM3_9AGAR</name>
<reference evidence="3 4" key="1">
    <citation type="submission" date="2014-04" db="EMBL/GenBank/DDBJ databases">
        <title>Evolutionary Origins and Diversification of the Mycorrhizal Mutualists.</title>
        <authorList>
            <consortium name="DOE Joint Genome Institute"/>
            <consortium name="Mycorrhizal Genomics Consortium"/>
            <person name="Kohler A."/>
            <person name="Kuo A."/>
            <person name="Nagy L.G."/>
            <person name="Floudas D."/>
            <person name="Copeland A."/>
            <person name="Barry K.W."/>
            <person name="Cichocki N."/>
            <person name="Veneault-Fourrey C."/>
            <person name="LaButti K."/>
            <person name="Lindquist E.A."/>
            <person name="Lipzen A."/>
            <person name="Lundell T."/>
            <person name="Morin E."/>
            <person name="Murat C."/>
            <person name="Riley R."/>
            <person name="Ohm R."/>
            <person name="Sun H."/>
            <person name="Tunlid A."/>
            <person name="Henrissat B."/>
            <person name="Grigoriev I.V."/>
            <person name="Hibbett D.S."/>
            <person name="Martin F."/>
        </authorList>
    </citation>
    <scope>NUCLEOTIDE SEQUENCE [LARGE SCALE GENOMIC DNA]</scope>
    <source>
        <strain evidence="3 4">FD-317 M1</strain>
    </source>
</reference>
<dbReference type="Proteomes" id="UP000053593">
    <property type="component" value="Unassembled WGS sequence"/>
</dbReference>
<dbReference type="SFLD" id="SFLDG01021">
    <property type="entry name" value="Trichodiene_Synthase_Like"/>
    <property type="match status" value="1"/>
</dbReference>
<sequence>MQSTSITKEEISSAIQYFLSRCSIPYRKVPMDLSLLELCYNEAEKRGYVTESSQELRSCIPGGVVIAATTYGYLEDTSAKVWIALLTAAAIYSDDKGQKDTSPATVFSERLLCGQPQEDHALDVLADLLKEAPRIFPRITANFMVVSMLNWTNGLLLEKQALGMKISPAADNYPLFARLMSGAPELYGLAAFPPEIPVEAFIQTLPSLMVIVVNINDILSIYKEEINGESANHISLLAGARGCSKGHAFHSIIHETIEAHEKILHILEPQKAALDAYKKFVCGYVDFHTGLDSRYRLDELTLPYLR</sequence>
<keyword evidence="4" id="KW-1185">Reference proteome</keyword>
<accession>A0A0D0CJM3</accession>
<dbReference type="SUPFAM" id="SSF48576">
    <property type="entry name" value="Terpenoid synthases"/>
    <property type="match status" value="1"/>
</dbReference>
<protein>
    <recommendedName>
        <fullName evidence="5">Terpenoid synthase</fullName>
    </recommendedName>
</protein>
<dbReference type="Pfam" id="PF06330">
    <property type="entry name" value="TRI5"/>
    <property type="match status" value="1"/>
</dbReference>
<gene>
    <name evidence="3" type="ORF">GYMLUDRAFT_242070</name>
</gene>
<dbReference type="OrthoDB" id="2998174at2759"/>
<comment type="similarity">
    <text evidence="1">Belongs to the trichodiene synthase family.</text>
</comment>
<organism evidence="3 4">
    <name type="scientific">Collybiopsis luxurians FD-317 M1</name>
    <dbReference type="NCBI Taxonomy" id="944289"/>
    <lineage>
        <taxon>Eukaryota</taxon>
        <taxon>Fungi</taxon>
        <taxon>Dikarya</taxon>
        <taxon>Basidiomycota</taxon>
        <taxon>Agaricomycotina</taxon>
        <taxon>Agaricomycetes</taxon>
        <taxon>Agaricomycetidae</taxon>
        <taxon>Agaricales</taxon>
        <taxon>Marasmiineae</taxon>
        <taxon>Omphalotaceae</taxon>
        <taxon>Collybiopsis</taxon>
        <taxon>Collybiopsis luxurians</taxon>
    </lineage>
</organism>
<evidence type="ECO:0000256" key="2">
    <source>
        <dbReference type="ARBA" id="ARBA00023239"/>
    </source>
</evidence>
<proteinExistence type="inferred from homology"/>
<dbReference type="GO" id="GO:0016838">
    <property type="term" value="F:carbon-oxygen lyase activity, acting on phosphates"/>
    <property type="evidence" value="ECO:0007669"/>
    <property type="project" value="InterPro"/>
</dbReference>
<evidence type="ECO:0000313" key="3">
    <source>
        <dbReference type="EMBL" id="KIK62989.1"/>
    </source>
</evidence>
<dbReference type="Gene3D" id="1.10.600.10">
    <property type="entry name" value="Farnesyl Diphosphate Synthase"/>
    <property type="match status" value="1"/>
</dbReference>